<keyword evidence="6" id="KW-0865">Zymogen</keyword>
<evidence type="ECO:0000256" key="6">
    <source>
        <dbReference type="ARBA" id="ARBA00023145"/>
    </source>
</evidence>
<dbReference type="PANTHER" id="PTHR33866">
    <property type="entry name" value="S-ADENOSYLMETHIONINE DECARBOXYLASE PROENZYME"/>
    <property type="match status" value="1"/>
</dbReference>
<evidence type="ECO:0000256" key="7">
    <source>
        <dbReference type="ARBA" id="ARBA00023239"/>
    </source>
</evidence>
<gene>
    <name evidence="10" type="ORF">LV89_00997</name>
</gene>
<evidence type="ECO:0000256" key="9">
    <source>
        <dbReference type="ARBA" id="ARBA00023317"/>
    </source>
</evidence>
<evidence type="ECO:0000256" key="1">
    <source>
        <dbReference type="ARBA" id="ARBA00001928"/>
    </source>
</evidence>
<reference evidence="10 11" key="1">
    <citation type="submission" date="2018-05" db="EMBL/GenBank/DDBJ databases">
        <title>Genomic Encyclopedia of Archaeal and Bacterial Type Strains, Phase II (KMG-II): from individual species to whole genera.</title>
        <authorList>
            <person name="Goeker M."/>
        </authorList>
    </citation>
    <scope>NUCLEOTIDE SEQUENCE [LARGE SCALE GENOMIC DNA]</scope>
    <source>
        <strain evidence="10 11">DSM 22214</strain>
    </source>
</reference>
<dbReference type="InterPro" id="IPR016067">
    <property type="entry name" value="S-AdoMet_deCO2ase_core"/>
</dbReference>
<evidence type="ECO:0000313" key="10">
    <source>
        <dbReference type="EMBL" id="PWK28216.1"/>
    </source>
</evidence>
<dbReference type="GO" id="GO:0004014">
    <property type="term" value="F:adenosylmethionine decarboxylase activity"/>
    <property type="evidence" value="ECO:0007669"/>
    <property type="project" value="InterPro"/>
</dbReference>
<keyword evidence="3" id="KW-0068">Autocatalytic cleavage</keyword>
<evidence type="ECO:0000256" key="8">
    <source>
        <dbReference type="ARBA" id="ARBA00023270"/>
    </source>
</evidence>
<evidence type="ECO:0000256" key="3">
    <source>
        <dbReference type="ARBA" id="ARBA00022813"/>
    </source>
</evidence>
<evidence type="ECO:0000256" key="5">
    <source>
        <dbReference type="ARBA" id="ARBA00023115"/>
    </source>
</evidence>
<keyword evidence="4" id="KW-0745">Spermidine biosynthesis</keyword>
<proteinExistence type="predicted"/>
<keyword evidence="11" id="KW-1185">Reference proteome</keyword>
<dbReference type="Proteomes" id="UP000245489">
    <property type="component" value="Unassembled WGS sequence"/>
</dbReference>
<dbReference type="RefSeq" id="WP_109741774.1">
    <property type="nucleotide sequence ID" value="NZ_QGGO01000004.1"/>
</dbReference>
<evidence type="ECO:0000256" key="4">
    <source>
        <dbReference type="ARBA" id="ARBA00023066"/>
    </source>
</evidence>
<keyword evidence="9" id="KW-0670">Pyruvate</keyword>
<keyword evidence="7" id="KW-0456">Lyase</keyword>
<protein>
    <submittedName>
        <fullName evidence="10">S-adenosylmethionine decarboxylase</fullName>
    </submittedName>
</protein>
<dbReference type="GO" id="GO:0008295">
    <property type="term" value="P:spermidine biosynthetic process"/>
    <property type="evidence" value="ECO:0007669"/>
    <property type="project" value="UniProtKB-KW"/>
</dbReference>
<dbReference type="Pfam" id="PF02675">
    <property type="entry name" value="AdoMet_dc"/>
    <property type="match status" value="1"/>
</dbReference>
<organism evidence="10 11">
    <name type="scientific">Arcicella aurantiaca</name>
    <dbReference type="NCBI Taxonomy" id="591202"/>
    <lineage>
        <taxon>Bacteria</taxon>
        <taxon>Pseudomonadati</taxon>
        <taxon>Bacteroidota</taxon>
        <taxon>Cytophagia</taxon>
        <taxon>Cytophagales</taxon>
        <taxon>Flectobacillaceae</taxon>
        <taxon>Arcicella</taxon>
    </lineage>
</organism>
<dbReference type="InterPro" id="IPR003826">
    <property type="entry name" value="AdoMetDC_fam_prok"/>
</dbReference>
<dbReference type="SUPFAM" id="SSF56276">
    <property type="entry name" value="S-adenosylmethionine decarboxylase"/>
    <property type="match status" value="1"/>
</dbReference>
<accession>A0A316EDJ3</accession>
<keyword evidence="2" id="KW-0210">Decarboxylase</keyword>
<dbReference type="AlphaFoldDB" id="A0A316EDJ3"/>
<dbReference type="OrthoDB" id="9793120at2"/>
<dbReference type="Gene3D" id="3.60.90.10">
    <property type="entry name" value="S-adenosylmethionine decarboxylase"/>
    <property type="match status" value="1"/>
</dbReference>
<dbReference type="PANTHER" id="PTHR33866:SF2">
    <property type="entry name" value="S-ADENOSYLMETHIONINE DECARBOXYLASE PROENZYME"/>
    <property type="match status" value="1"/>
</dbReference>
<sequence>MYQPGLHLICDCLSKETTALSNYKACQILLDQLIESEGLSKVGEVYHNFPSGGFTGVVCLTESHISIHTWPEFGRITFDVFLSNYQKVNNQIAHRIYAKLIELFNANVIASHEINR</sequence>
<comment type="caution">
    <text evidence="10">The sequence shown here is derived from an EMBL/GenBank/DDBJ whole genome shotgun (WGS) entry which is preliminary data.</text>
</comment>
<evidence type="ECO:0000313" key="11">
    <source>
        <dbReference type="Proteomes" id="UP000245489"/>
    </source>
</evidence>
<evidence type="ECO:0000256" key="2">
    <source>
        <dbReference type="ARBA" id="ARBA00022793"/>
    </source>
</evidence>
<keyword evidence="8" id="KW-0704">Schiff base</keyword>
<name>A0A316EDJ3_9BACT</name>
<comment type="cofactor">
    <cofactor evidence="1">
        <name>pyruvate</name>
        <dbReference type="ChEBI" id="CHEBI:15361"/>
    </cofactor>
</comment>
<dbReference type="GO" id="GO:0005829">
    <property type="term" value="C:cytosol"/>
    <property type="evidence" value="ECO:0007669"/>
    <property type="project" value="TreeGrafter"/>
</dbReference>
<dbReference type="EMBL" id="QGGO01000004">
    <property type="protein sequence ID" value="PWK28216.1"/>
    <property type="molecule type" value="Genomic_DNA"/>
</dbReference>
<keyword evidence="5" id="KW-0620">Polyamine biosynthesis</keyword>